<dbReference type="AlphaFoldDB" id="A0A4P9Y5B3"/>
<sequence length="385" mass="41300">VAALHPADIYSVTAPTNFRWFLTGGADGIIRKWDTFASLNGKTPLTQAQRQGQVDSVTKSGVLLTSWSLHSSSSSSPSASGSSGKRAPLSPVYSLACHPEAVWALAGTGSGDIRLYTLRSDEGLLHATLPAGTSSSAMGEESREGHTGPVSVLTLSVDSSRCFSGSWDKGILEWDLNTGQIAQRYVGATSQVAVIQSQPTSEDSMHQDGSGPLLMNATVDGQVMLWDQRMAHFVGKYTPPDRVPPWLLSATWGADGQHIYVGRRNGTVEEWDVRGDRLVRSLRLPLQSGPVHHVHAMPSGRHLLCGSMDNLRLWDLQADHDDGDGMALGGGRLPPFRVLPGHHGGVIAGIIRDHEAKYVVSISGTRGWEGQGNRGCLLYDVQTVL</sequence>
<feature type="domain" description="Transcription factor spt8 beta-propeller" evidence="4">
    <location>
        <begin position="213"/>
        <end position="381"/>
    </location>
</feature>
<organism evidence="5 6">
    <name type="scientific">Piptocephalis cylindrospora</name>
    <dbReference type="NCBI Taxonomy" id="1907219"/>
    <lineage>
        <taxon>Eukaryota</taxon>
        <taxon>Fungi</taxon>
        <taxon>Fungi incertae sedis</taxon>
        <taxon>Zoopagomycota</taxon>
        <taxon>Zoopagomycotina</taxon>
        <taxon>Zoopagomycetes</taxon>
        <taxon>Zoopagales</taxon>
        <taxon>Piptocephalidaceae</taxon>
        <taxon>Piptocephalis</taxon>
    </lineage>
</organism>
<protein>
    <submittedName>
        <fullName evidence="5">WD40-repeat-containing domain protein</fullName>
    </submittedName>
</protein>
<name>A0A4P9Y5B3_9FUNG</name>
<accession>A0A4P9Y5B3</accession>
<feature type="repeat" description="WD" evidence="3">
    <location>
        <begin position="143"/>
        <end position="184"/>
    </location>
</feature>
<evidence type="ECO:0000259" key="4">
    <source>
        <dbReference type="Pfam" id="PF23798"/>
    </source>
</evidence>
<dbReference type="Pfam" id="PF23798">
    <property type="entry name" value="Beta-prop_SPT8"/>
    <property type="match status" value="2"/>
</dbReference>
<reference evidence="6" key="1">
    <citation type="journal article" date="2018" name="Nat. Microbiol.">
        <title>Leveraging single-cell genomics to expand the fungal tree of life.</title>
        <authorList>
            <person name="Ahrendt S.R."/>
            <person name="Quandt C.A."/>
            <person name="Ciobanu D."/>
            <person name="Clum A."/>
            <person name="Salamov A."/>
            <person name="Andreopoulos B."/>
            <person name="Cheng J.F."/>
            <person name="Woyke T."/>
            <person name="Pelin A."/>
            <person name="Henrissat B."/>
            <person name="Reynolds N.K."/>
            <person name="Benny G.L."/>
            <person name="Smith M.E."/>
            <person name="James T.Y."/>
            <person name="Grigoriev I.V."/>
        </authorList>
    </citation>
    <scope>NUCLEOTIDE SEQUENCE [LARGE SCALE GENOMIC DNA]</scope>
</reference>
<dbReference type="SMART" id="SM00320">
    <property type="entry name" value="WD40"/>
    <property type="match status" value="6"/>
</dbReference>
<evidence type="ECO:0000256" key="1">
    <source>
        <dbReference type="ARBA" id="ARBA00022574"/>
    </source>
</evidence>
<evidence type="ECO:0000256" key="3">
    <source>
        <dbReference type="PROSITE-ProRule" id="PRU00221"/>
    </source>
</evidence>
<proteinExistence type="predicted"/>
<evidence type="ECO:0000313" key="6">
    <source>
        <dbReference type="Proteomes" id="UP000267251"/>
    </source>
</evidence>
<keyword evidence="6" id="KW-1185">Reference proteome</keyword>
<dbReference type="SUPFAM" id="SSF50978">
    <property type="entry name" value="WD40 repeat-like"/>
    <property type="match status" value="1"/>
</dbReference>
<feature type="non-terminal residue" evidence="5">
    <location>
        <position position="1"/>
    </location>
</feature>
<keyword evidence="1 3" id="KW-0853">WD repeat</keyword>
<dbReference type="EMBL" id="KZ988039">
    <property type="protein sequence ID" value="RKP13371.1"/>
    <property type="molecule type" value="Genomic_DNA"/>
</dbReference>
<dbReference type="PANTHER" id="PTHR22847">
    <property type="entry name" value="WD40 REPEAT PROTEIN"/>
    <property type="match status" value="1"/>
</dbReference>
<dbReference type="InterPro" id="IPR015943">
    <property type="entry name" value="WD40/YVTN_repeat-like_dom_sf"/>
</dbReference>
<dbReference type="PROSITE" id="PS50082">
    <property type="entry name" value="WD_REPEATS_2"/>
    <property type="match status" value="2"/>
</dbReference>
<dbReference type="OrthoDB" id="10260946at2759"/>
<feature type="domain" description="Transcription factor spt8 beta-propeller" evidence="4">
    <location>
        <begin position="5"/>
        <end position="201"/>
    </location>
</feature>
<dbReference type="PANTHER" id="PTHR22847:SF637">
    <property type="entry name" value="WD REPEAT DOMAIN 5B"/>
    <property type="match status" value="1"/>
</dbReference>
<feature type="repeat" description="WD" evidence="3">
    <location>
        <begin position="2"/>
        <end position="34"/>
    </location>
</feature>
<dbReference type="InterPro" id="IPR036322">
    <property type="entry name" value="WD40_repeat_dom_sf"/>
</dbReference>
<gene>
    <name evidence="5" type="ORF">BJ684DRAFT_10158</name>
</gene>
<dbReference type="Proteomes" id="UP000267251">
    <property type="component" value="Unassembled WGS sequence"/>
</dbReference>
<dbReference type="Gene3D" id="2.130.10.10">
    <property type="entry name" value="YVTN repeat-like/Quinoprotein amine dehydrogenase"/>
    <property type="match status" value="2"/>
</dbReference>
<evidence type="ECO:0000313" key="5">
    <source>
        <dbReference type="EMBL" id="RKP13371.1"/>
    </source>
</evidence>
<dbReference type="InterPro" id="IPR057544">
    <property type="entry name" value="Beta-prop_SPT8"/>
</dbReference>
<dbReference type="InterPro" id="IPR001680">
    <property type="entry name" value="WD40_rpt"/>
</dbReference>
<keyword evidence="2" id="KW-0677">Repeat</keyword>
<dbReference type="GO" id="GO:1990234">
    <property type="term" value="C:transferase complex"/>
    <property type="evidence" value="ECO:0007669"/>
    <property type="project" value="UniProtKB-ARBA"/>
</dbReference>
<evidence type="ECO:0000256" key="2">
    <source>
        <dbReference type="ARBA" id="ARBA00022737"/>
    </source>
</evidence>